<evidence type="ECO:0000259" key="2">
    <source>
        <dbReference type="Pfam" id="PF09994"/>
    </source>
</evidence>
<gene>
    <name evidence="3" type="ORF">ACFPM8_05875</name>
</gene>
<dbReference type="RefSeq" id="WP_378995961.1">
    <property type="nucleotide sequence ID" value="NZ_JBHSMT010000009.1"/>
</dbReference>
<keyword evidence="4" id="KW-1185">Reference proteome</keyword>
<keyword evidence="1" id="KW-0175">Coiled coil</keyword>
<feature type="domain" description="T6SS Phospholipase effector Tle1-like catalytic" evidence="2">
    <location>
        <begin position="250"/>
        <end position="366"/>
    </location>
</feature>
<evidence type="ECO:0000313" key="3">
    <source>
        <dbReference type="EMBL" id="MFC5473483.1"/>
    </source>
</evidence>
<dbReference type="PANTHER" id="PTHR33840">
    <property type="match status" value="1"/>
</dbReference>
<name>A0ABW0M8Z2_9BURK</name>
<protein>
    <submittedName>
        <fullName evidence="3">T6SS phospholipase effector Tle1-like catalytic domain-containing protein</fullName>
    </submittedName>
</protein>
<dbReference type="EMBL" id="JBHSMT010000009">
    <property type="protein sequence ID" value="MFC5473483.1"/>
    <property type="molecule type" value="Genomic_DNA"/>
</dbReference>
<evidence type="ECO:0000313" key="4">
    <source>
        <dbReference type="Proteomes" id="UP001596045"/>
    </source>
</evidence>
<comment type="caution">
    <text evidence="3">The sequence shown here is derived from an EMBL/GenBank/DDBJ whole genome shotgun (WGS) entry which is preliminary data.</text>
</comment>
<proteinExistence type="predicted"/>
<dbReference type="Proteomes" id="UP001596045">
    <property type="component" value="Unassembled WGS sequence"/>
</dbReference>
<dbReference type="InterPro" id="IPR018712">
    <property type="entry name" value="Tle1-like_cat"/>
</dbReference>
<accession>A0ABW0M8Z2</accession>
<dbReference type="Pfam" id="PF09994">
    <property type="entry name" value="T6SS_Tle1-like_cat"/>
    <property type="match status" value="2"/>
</dbReference>
<feature type="coiled-coil region" evidence="1">
    <location>
        <begin position="585"/>
        <end position="620"/>
    </location>
</feature>
<evidence type="ECO:0000256" key="1">
    <source>
        <dbReference type="SAM" id="Coils"/>
    </source>
</evidence>
<organism evidence="3 4">
    <name type="scientific">Paraherbaspirillum soli</name>
    <dbReference type="NCBI Taxonomy" id="631222"/>
    <lineage>
        <taxon>Bacteria</taxon>
        <taxon>Pseudomonadati</taxon>
        <taxon>Pseudomonadota</taxon>
        <taxon>Betaproteobacteria</taxon>
        <taxon>Burkholderiales</taxon>
        <taxon>Oxalobacteraceae</taxon>
        <taxon>Paraherbaspirillum</taxon>
    </lineage>
</organism>
<dbReference type="PANTHER" id="PTHR33840:SF1">
    <property type="entry name" value="TLE1 PHOSPHOLIPASE DOMAIN-CONTAINING PROTEIN"/>
    <property type="match status" value="1"/>
</dbReference>
<feature type="domain" description="T6SS Phospholipase effector Tle1-like catalytic" evidence="2">
    <location>
        <begin position="50"/>
        <end position="233"/>
    </location>
</feature>
<sequence>MSAPIKTAPTNIAATAKEEAALTETQLDDLACDGHLPKPGSCDKHLKVGIFFDGTNNNRQRDKLDHLNDRSKQYHSNIVRLFEAHKDVKGQGPLQADDCYSFYVPGVGTRFPEGGEYRESQDGKAMAKGGQARILFALLQVYNAIHRAFNEGSPMFSDDQLPYQIKKYVTDVENPTFKDDEHYTRPSWFADLTGKLDQKIADKRAVLTLPKILTLDISVFGFSRGAVEARAFCYWFQDMLKGGQLAGIPASIQFLGLFDSVATVGLSHSAAETLPIPPFLADGHSAWAGEIRKPLPGCVKQCVHYIAAHEQRMNFPVTRVRGGNVVEYMYPGVHSDIGGGYGCSDQGRSMSPENLLAQVPLLHMYKAALVAKVPFVHYEKMSADLQVDFDIGPGLVKAWNNYMAAGKFDGDYDKQVKEHMRLYYGYRRDWLDRLKDSEEVADCGTQDKEDLLSYNALLKGDWELLQKRAAGKFAATDPYGHPTEKPLTDRPDKASIANYWQLHKYDQKRGPTDWEKFALDVFRSPSSGPQPLLERYVHDSLAGFWMAGYLSDEEKAEGIMELIKAGGPPKDSKYKQQVWQKYQDNPELQKIVKEKQELKKQAEQARYDGDIKRREELERQSTFTPEEQDKFARIYRDETDADAPDVRSVFITTQTYTRREGGGYFRPRYVFE</sequence>
<reference evidence="4" key="1">
    <citation type="journal article" date="2019" name="Int. J. Syst. Evol. Microbiol.">
        <title>The Global Catalogue of Microorganisms (GCM) 10K type strain sequencing project: providing services to taxonomists for standard genome sequencing and annotation.</title>
        <authorList>
            <consortium name="The Broad Institute Genomics Platform"/>
            <consortium name="The Broad Institute Genome Sequencing Center for Infectious Disease"/>
            <person name="Wu L."/>
            <person name="Ma J."/>
        </authorList>
    </citation>
    <scope>NUCLEOTIDE SEQUENCE [LARGE SCALE GENOMIC DNA]</scope>
    <source>
        <strain evidence="4">JCM 17066</strain>
    </source>
</reference>